<dbReference type="AlphaFoldDB" id="A0A081BX54"/>
<protein>
    <submittedName>
        <fullName evidence="4">Metallo-beta-lactamase family protein RNase</fullName>
    </submittedName>
</protein>
<gene>
    <name evidence="4" type="ORF">U27_03873</name>
</gene>
<dbReference type="Pfam" id="PF00753">
    <property type="entry name" value="Lactamase_B"/>
    <property type="match status" value="1"/>
</dbReference>
<dbReference type="InterPro" id="IPR050698">
    <property type="entry name" value="MBL"/>
</dbReference>
<feature type="domain" description="Beta-Casp" evidence="3">
    <location>
        <begin position="234"/>
        <end position="370"/>
    </location>
</feature>
<organism evidence="4">
    <name type="scientific">Vecturithrix granuli</name>
    <dbReference type="NCBI Taxonomy" id="1499967"/>
    <lineage>
        <taxon>Bacteria</taxon>
        <taxon>Candidatus Moduliflexota</taxon>
        <taxon>Candidatus Vecturitrichia</taxon>
        <taxon>Candidatus Vecturitrichales</taxon>
        <taxon>Candidatus Vecturitrichaceae</taxon>
        <taxon>Candidatus Vecturithrix</taxon>
    </lineage>
</organism>
<keyword evidence="1" id="KW-0378">Hydrolase</keyword>
<sequence length="448" mass="50647">MSQTIVHLGAEHCVTGSAHLLQVNGLNILIDCGSIQGDDQAVPIEDWPVSPADIDYVFLTHAHIDHIGRLPQLIWKGFKGEILCTHATKALMDYMLEDALRFSDFSEEQCIQILQTLENLARGCEYQQPYDLKADIRFMFGQTGHILGSCFIRFEWDQPAFSVVFSGDVGVSHTPLLPDPAIPAPCDLLVMESTYGDRCHEQRQERVKRLGEALTRALNDKGKVLIPAFSLGRTQEILYEIDRLFSDPKWQQQFPELSGPHALIPVFIDSPLGEKLTTIYSRLSQFWDAEARALLHSGDHPLNFERLQIVKSYQEHQELLRMSDPAIIIAGSGMCTGGRIIDHLVQGLEDPRTDVFFVGYQAQGTPGRNILYYSQKPDGYVWLDRQKVFIRAKIHELSGYSAHADQQDLLNWVKAIPEKPQIIKLVHGEPEAQETLRSRLQQQGYHAV</sequence>
<dbReference type="InterPro" id="IPR022712">
    <property type="entry name" value="Beta_Casp"/>
</dbReference>
<dbReference type="CDD" id="cd16295">
    <property type="entry name" value="TTHA0252-CPSF-like_MBL-fold"/>
    <property type="match status" value="1"/>
</dbReference>
<dbReference type="GO" id="GO:0004521">
    <property type="term" value="F:RNA endonuclease activity"/>
    <property type="evidence" value="ECO:0007669"/>
    <property type="project" value="TreeGrafter"/>
</dbReference>
<reference evidence="4" key="1">
    <citation type="journal article" date="2015" name="PeerJ">
        <title>First genomic representation of candidate bacterial phylum KSB3 points to enhanced environmental sensing as a trigger of wastewater bulking.</title>
        <authorList>
            <person name="Sekiguchi Y."/>
            <person name="Ohashi A."/>
            <person name="Parks D.H."/>
            <person name="Yamauchi T."/>
            <person name="Tyson G.W."/>
            <person name="Hugenholtz P."/>
        </authorList>
    </citation>
    <scope>NUCLEOTIDE SEQUENCE [LARGE SCALE GENOMIC DNA]</scope>
</reference>
<dbReference type="SUPFAM" id="SSF56281">
    <property type="entry name" value="Metallo-hydrolase/oxidoreductase"/>
    <property type="match status" value="1"/>
</dbReference>
<dbReference type="SMART" id="SM01027">
    <property type="entry name" value="Beta-Casp"/>
    <property type="match status" value="1"/>
</dbReference>
<dbReference type="STRING" id="1499967.U27_03873"/>
<dbReference type="eggNOG" id="COG1236">
    <property type="taxonomic scope" value="Bacteria"/>
</dbReference>
<dbReference type="EMBL" id="DF820465">
    <property type="protein sequence ID" value="GAK56909.1"/>
    <property type="molecule type" value="Genomic_DNA"/>
</dbReference>
<dbReference type="InterPro" id="IPR011108">
    <property type="entry name" value="RMMBL"/>
</dbReference>
<evidence type="ECO:0000313" key="4">
    <source>
        <dbReference type="EMBL" id="GAK56909.1"/>
    </source>
</evidence>
<feature type="domain" description="Metallo-beta-lactamase" evidence="2">
    <location>
        <begin position="15"/>
        <end position="214"/>
    </location>
</feature>
<evidence type="ECO:0000259" key="2">
    <source>
        <dbReference type="SMART" id="SM00849"/>
    </source>
</evidence>
<dbReference type="GO" id="GO:0016787">
    <property type="term" value="F:hydrolase activity"/>
    <property type="evidence" value="ECO:0007669"/>
    <property type="project" value="UniProtKB-KW"/>
</dbReference>
<dbReference type="PANTHER" id="PTHR11203:SF37">
    <property type="entry name" value="INTEGRATOR COMPLEX SUBUNIT 11"/>
    <property type="match status" value="1"/>
</dbReference>
<evidence type="ECO:0000259" key="3">
    <source>
        <dbReference type="SMART" id="SM01027"/>
    </source>
</evidence>
<dbReference type="Gene3D" id="3.40.50.10890">
    <property type="match status" value="1"/>
</dbReference>
<dbReference type="Pfam" id="PF07521">
    <property type="entry name" value="RMMBL"/>
    <property type="match status" value="1"/>
</dbReference>
<name>A0A081BX54_VECG1</name>
<dbReference type="SMART" id="SM00849">
    <property type="entry name" value="Lactamase_B"/>
    <property type="match status" value="1"/>
</dbReference>
<dbReference type="Gene3D" id="3.60.15.10">
    <property type="entry name" value="Ribonuclease Z/Hydroxyacylglutathione hydrolase-like"/>
    <property type="match status" value="1"/>
</dbReference>
<evidence type="ECO:0000256" key="1">
    <source>
        <dbReference type="ARBA" id="ARBA00022801"/>
    </source>
</evidence>
<dbReference type="Proteomes" id="UP000030661">
    <property type="component" value="Unassembled WGS sequence"/>
</dbReference>
<dbReference type="InterPro" id="IPR001279">
    <property type="entry name" value="Metallo-B-lactamas"/>
</dbReference>
<keyword evidence="5" id="KW-1185">Reference proteome</keyword>
<dbReference type="HOGENOM" id="CLU_009673_5_0_0"/>
<dbReference type="Pfam" id="PF10996">
    <property type="entry name" value="Beta-Casp"/>
    <property type="match status" value="1"/>
</dbReference>
<proteinExistence type="predicted"/>
<dbReference type="InterPro" id="IPR036866">
    <property type="entry name" value="RibonucZ/Hydroxyglut_hydro"/>
</dbReference>
<evidence type="ECO:0000313" key="5">
    <source>
        <dbReference type="Proteomes" id="UP000030661"/>
    </source>
</evidence>
<accession>A0A081BX54</accession>
<dbReference type="PANTHER" id="PTHR11203">
    <property type="entry name" value="CLEAVAGE AND POLYADENYLATION SPECIFICITY FACTOR FAMILY MEMBER"/>
    <property type="match status" value="1"/>
</dbReference>